<gene>
    <name evidence="2" type="ORF">BRADI_2g53421v3</name>
</gene>
<proteinExistence type="predicted"/>
<evidence type="ECO:0000313" key="2">
    <source>
        <dbReference type="EMBL" id="PNT73117.1"/>
    </source>
</evidence>
<name>A0A2K2DFS8_BRADI</name>
<dbReference type="EMBL" id="CM000881">
    <property type="protein sequence ID" value="PNT73117.1"/>
    <property type="molecule type" value="Genomic_DNA"/>
</dbReference>
<reference evidence="2 3" key="1">
    <citation type="journal article" date="2010" name="Nature">
        <title>Genome sequencing and analysis of the model grass Brachypodium distachyon.</title>
        <authorList>
            <consortium name="International Brachypodium Initiative"/>
        </authorList>
    </citation>
    <scope>NUCLEOTIDE SEQUENCE [LARGE SCALE GENOMIC DNA]</scope>
    <source>
        <strain evidence="2 3">Bd21</strain>
    </source>
</reference>
<keyword evidence="4" id="KW-1185">Reference proteome</keyword>
<reference evidence="3" key="3">
    <citation type="submission" date="2018-08" db="UniProtKB">
        <authorList>
            <consortium name="EnsemblPlants"/>
        </authorList>
    </citation>
    <scope>IDENTIFICATION</scope>
    <source>
        <strain evidence="3">cv. Bd21</strain>
    </source>
</reference>
<feature type="region of interest" description="Disordered" evidence="1">
    <location>
        <begin position="32"/>
        <end position="54"/>
    </location>
</feature>
<dbReference type="Gramene" id="PNT73117">
    <property type="protein sequence ID" value="PNT73117"/>
    <property type="gene ID" value="BRADI_2g53421v3"/>
</dbReference>
<feature type="compositionally biased region" description="Basic residues" evidence="1">
    <location>
        <begin position="37"/>
        <end position="46"/>
    </location>
</feature>
<protein>
    <submittedName>
        <fullName evidence="2 3">Uncharacterized protein</fullName>
    </submittedName>
</protein>
<reference evidence="2" key="2">
    <citation type="submission" date="2017-06" db="EMBL/GenBank/DDBJ databases">
        <title>WGS assembly of Brachypodium distachyon.</title>
        <authorList>
            <consortium name="The International Brachypodium Initiative"/>
            <person name="Lucas S."/>
            <person name="Harmon-Smith M."/>
            <person name="Lail K."/>
            <person name="Tice H."/>
            <person name="Grimwood J."/>
            <person name="Bruce D."/>
            <person name="Barry K."/>
            <person name="Shu S."/>
            <person name="Lindquist E."/>
            <person name="Wang M."/>
            <person name="Pitluck S."/>
            <person name="Vogel J.P."/>
            <person name="Garvin D.F."/>
            <person name="Mockler T.C."/>
            <person name="Schmutz J."/>
            <person name="Rokhsar D."/>
            <person name="Bevan M.W."/>
        </authorList>
    </citation>
    <scope>NUCLEOTIDE SEQUENCE</scope>
    <source>
        <strain evidence="2">Bd21</strain>
    </source>
</reference>
<dbReference type="Proteomes" id="UP000008810">
    <property type="component" value="Chromosome 2"/>
</dbReference>
<dbReference type="AlphaFoldDB" id="A0A2K2DFS8"/>
<dbReference type="EnsemblPlants" id="PNT73117">
    <property type="protein sequence ID" value="PNT73117"/>
    <property type="gene ID" value="BRADI_2g53421v3"/>
</dbReference>
<evidence type="ECO:0000313" key="4">
    <source>
        <dbReference type="Proteomes" id="UP000008810"/>
    </source>
</evidence>
<organism evidence="2">
    <name type="scientific">Brachypodium distachyon</name>
    <name type="common">Purple false brome</name>
    <name type="synonym">Trachynia distachya</name>
    <dbReference type="NCBI Taxonomy" id="15368"/>
    <lineage>
        <taxon>Eukaryota</taxon>
        <taxon>Viridiplantae</taxon>
        <taxon>Streptophyta</taxon>
        <taxon>Embryophyta</taxon>
        <taxon>Tracheophyta</taxon>
        <taxon>Spermatophyta</taxon>
        <taxon>Magnoliopsida</taxon>
        <taxon>Liliopsida</taxon>
        <taxon>Poales</taxon>
        <taxon>Poaceae</taxon>
        <taxon>BOP clade</taxon>
        <taxon>Pooideae</taxon>
        <taxon>Stipodae</taxon>
        <taxon>Brachypodieae</taxon>
        <taxon>Brachypodium</taxon>
    </lineage>
</organism>
<accession>A0A2K2DFS8</accession>
<dbReference type="InParanoid" id="A0A2K2DFS8"/>
<evidence type="ECO:0000313" key="3">
    <source>
        <dbReference type="EnsemblPlants" id="PNT73117"/>
    </source>
</evidence>
<sequence length="81" mass="9154">MVVVAWALVGSECCVPWPPSLPSARTHARLISPAGQQRKKKKHHHPQAAARMGSNKARLLSNSFWCWRRCPPPQSPSRRVY</sequence>
<evidence type="ECO:0000256" key="1">
    <source>
        <dbReference type="SAM" id="MobiDB-lite"/>
    </source>
</evidence>